<keyword evidence="2" id="KW-0326">Glycosidase</keyword>
<keyword evidence="2" id="KW-0378">Hydrolase</keyword>
<dbReference type="OrthoDB" id="6488039at2759"/>
<evidence type="ECO:0000256" key="1">
    <source>
        <dbReference type="ARBA" id="ARBA00007401"/>
    </source>
</evidence>
<organism evidence="4">
    <name type="scientific">Oppiella nova</name>
    <dbReference type="NCBI Taxonomy" id="334625"/>
    <lineage>
        <taxon>Eukaryota</taxon>
        <taxon>Metazoa</taxon>
        <taxon>Ecdysozoa</taxon>
        <taxon>Arthropoda</taxon>
        <taxon>Chelicerata</taxon>
        <taxon>Arachnida</taxon>
        <taxon>Acari</taxon>
        <taxon>Acariformes</taxon>
        <taxon>Sarcoptiformes</taxon>
        <taxon>Oribatida</taxon>
        <taxon>Brachypylina</taxon>
        <taxon>Oppioidea</taxon>
        <taxon>Oppiidae</taxon>
        <taxon>Oppiella</taxon>
    </lineage>
</organism>
<gene>
    <name evidence="4" type="ORF">ONB1V03_LOCUS13662</name>
</gene>
<dbReference type="GO" id="GO:0004567">
    <property type="term" value="F:beta-mannosidase activity"/>
    <property type="evidence" value="ECO:0007669"/>
    <property type="project" value="TreeGrafter"/>
</dbReference>
<dbReference type="Gene3D" id="2.60.40.10">
    <property type="entry name" value="Immunoglobulins"/>
    <property type="match status" value="1"/>
</dbReference>
<accession>A0A7R9MBP9</accession>
<dbReference type="EMBL" id="OC927062">
    <property type="protein sequence ID" value="CAD7657028.1"/>
    <property type="molecule type" value="Genomic_DNA"/>
</dbReference>
<dbReference type="EMBL" id="CAJPVJ010012237">
    <property type="protein sequence ID" value="CAG2174215.1"/>
    <property type="molecule type" value="Genomic_DNA"/>
</dbReference>
<evidence type="ECO:0000313" key="5">
    <source>
        <dbReference type="Proteomes" id="UP000728032"/>
    </source>
</evidence>
<dbReference type="Proteomes" id="UP000728032">
    <property type="component" value="Unassembled WGS sequence"/>
</dbReference>
<proteinExistence type="inferred from homology"/>
<comment type="similarity">
    <text evidence="1">Belongs to the glycosyl hydrolase 2 family.</text>
</comment>
<dbReference type="GO" id="GO:0006516">
    <property type="term" value="P:glycoprotein catabolic process"/>
    <property type="evidence" value="ECO:0007669"/>
    <property type="project" value="TreeGrafter"/>
</dbReference>
<dbReference type="InterPro" id="IPR041625">
    <property type="entry name" value="Beta-mannosidase_Ig"/>
</dbReference>
<dbReference type="PANTHER" id="PTHR43730:SF1">
    <property type="entry name" value="BETA-MANNOSIDASE"/>
    <property type="match status" value="1"/>
</dbReference>
<dbReference type="Gene3D" id="3.20.20.80">
    <property type="entry name" value="Glycosidases"/>
    <property type="match status" value="1"/>
</dbReference>
<dbReference type="InterPro" id="IPR013783">
    <property type="entry name" value="Ig-like_fold"/>
</dbReference>
<dbReference type="InterPro" id="IPR050887">
    <property type="entry name" value="Beta-mannosidase_GH2"/>
</dbReference>
<dbReference type="SUPFAM" id="SSF51445">
    <property type="entry name" value="(Trans)glycosidases"/>
    <property type="match status" value="1"/>
</dbReference>
<evidence type="ECO:0000256" key="2">
    <source>
        <dbReference type="ARBA" id="ARBA00023295"/>
    </source>
</evidence>
<dbReference type="InterPro" id="IPR017853">
    <property type="entry name" value="GH"/>
</dbReference>
<dbReference type="PANTHER" id="PTHR43730">
    <property type="entry name" value="BETA-MANNOSIDASE"/>
    <property type="match status" value="1"/>
</dbReference>
<keyword evidence="5" id="KW-1185">Reference proteome</keyword>
<evidence type="ECO:0000259" key="3">
    <source>
        <dbReference type="Pfam" id="PF17753"/>
    </source>
</evidence>
<protein>
    <recommendedName>
        <fullName evidence="3">Beta-mannosidase Ig-fold domain-containing protein</fullName>
    </recommendedName>
</protein>
<sequence length="183" mass="21105">MGALYWQLNDIWPAPSWASIEHNGKWKVLHSYAIHYLDNHLVSPYEDRDKSLKVSFVRDDYLGQLSFNYSIKVYKWSQANNFMLLTEPKNSKLVKPNIKLIDVKKTSTEVNDKTVFELSLSSETVAPFVVLDFKANSGIRAQFMENGFFIFDGKKTIQMQTESKITEKDIKDNLTIKTLTDVA</sequence>
<evidence type="ECO:0000313" key="4">
    <source>
        <dbReference type="EMBL" id="CAD7657028.1"/>
    </source>
</evidence>
<feature type="domain" description="Beta-mannosidase Ig-fold" evidence="3">
    <location>
        <begin position="95"/>
        <end position="181"/>
    </location>
</feature>
<dbReference type="AlphaFoldDB" id="A0A7R9MBP9"/>
<name>A0A7R9MBP9_9ACAR</name>
<reference evidence="4" key="1">
    <citation type="submission" date="2020-11" db="EMBL/GenBank/DDBJ databases">
        <authorList>
            <person name="Tran Van P."/>
        </authorList>
    </citation>
    <scope>NUCLEOTIDE SEQUENCE</scope>
</reference>
<dbReference type="Pfam" id="PF17753">
    <property type="entry name" value="Ig_mannosidase"/>
    <property type="match status" value="1"/>
</dbReference>